<dbReference type="GO" id="GO:0007165">
    <property type="term" value="P:signal transduction"/>
    <property type="evidence" value="ECO:0007669"/>
    <property type="project" value="InterPro"/>
</dbReference>
<dbReference type="PROSITE" id="PS50883">
    <property type="entry name" value="EAL"/>
    <property type="match status" value="1"/>
</dbReference>
<dbReference type="InterPro" id="IPR000700">
    <property type="entry name" value="PAS-assoc_C"/>
</dbReference>
<dbReference type="PROSITE" id="PS50113">
    <property type="entry name" value="PAC"/>
    <property type="match status" value="1"/>
</dbReference>
<proteinExistence type="predicted"/>
<dbReference type="NCBIfam" id="TIGR00229">
    <property type="entry name" value="sensory_box"/>
    <property type="match status" value="1"/>
</dbReference>
<evidence type="ECO:0000313" key="12">
    <source>
        <dbReference type="Proteomes" id="UP000199139"/>
    </source>
</evidence>
<evidence type="ECO:0000256" key="1">
    <source>
        <dbReference type="ARBA" id="ARBA00004236"/>
    </source>
</evidence>
<evidence type="ECO:0000313" key="13">
    <source>
        <dbReference type="Proteomes" id="UP000321773"/>
    </source>
</evidence>
<dbReference type="InterPro" id="IPR000014">
    <property type="entry name" value="PAS"/>
</dbReference>
<evidence type="ECO:0000256" key="3">
    <source>
        <dbReference type="ARBA" id="ARBA00023136"/>
    </source>
</evidence>
<dbReference type="SMART" id="SM00267">
    <property type="entry name" value="GGDEF"/>
    <property type="match status" value="1"/>
</dbReference>
<dbReference type="Pfam" id="PF00563">
    <property type="entry name" value="EAL"/>
    <property type="match status" value="1"/>
</dbReference>
<dbReference type="EMBL" id="BJWJ01000021">
    <property type="protein sequence ID" value="GEM04973.1"/>
    <property type="molecule type" value="Genomic_DNA"/>
</dbReference>
<dbReference type="PROSITE" id="PS50112">
    <property type="entry name" value="PAS"/>
    <property type="match status" value="1"/>
</dbReference>
<feature type="transmembrane region" description="Helical" evidence="4">
    <location>
        <begin position="280"/>
        <end position="301"/>
    </location>
</feature>
<feature type="transmembrane region" description="Helical" evidence="4">
    <location>
        <begin position="12"/>
        <end position="35"/>
    </location>
</feature>
<dbReference type="CDD" id="cd01948">
    <property type="entry name" value="EAL"/>
    <property type="match status" value="1"/>
</dbReference>
<dbReference type="Proteomes" id="UP000199139">
    <property type="component" value="Unassembled WGS sequence"/>
</dbReference>
<dbReference type="GO" id="GO:0005886">
    <property type="term" value="C:plasma membrane"/>
    <property type="evidence" value="ECO:0007669"/>
    <property type="project" value="UniProtKB-SubCell"/>
</dbReference>
<dbReference type="EMBL" id="FPAI01000012">
    <property type="protein sequence ID" value="SFS83486.1"/>
    <property type="molecule type" value="Genomic_DNA"/>
</dbReference>
<evidence type="ECO:0000259" key="8">
    <source>
        <dbReference type="PROSITE" id="PS50885"/>
    </source>
</evidence>
<dbReference type="InterPro" id="IPR013767">
    <property type="entry name" value="PAS_fold"/>
</dbReference>
<dbReference type="SMART" id="SM00052">
    <property type="entry name" value="EAL"/>
    <property type="match status" value="1"/>
</dbReference>
<feature type="domain" description="PAS" evidence="5">
    <location>
        <begin position="366"/>
        <end position="414"/>
    </location>
</feature>
<dbReference type="PROSITE" id="PS50887">
    <property type="entry name" value="GGDEF"/>
    <property type="match status" value="1"/>
</dbReference>
<dbReference type="GO" id="GO:0006355">
    <property type="term" value="P:regulation of DNA-templated transcription"/>
    <property type="evidence" value="ECO:0007669"/>
    <property type="project" value="InterPro"/>
</dbReference>
<gene>
    <name evidence="10" type="ORF">HMI01_19610</name>
    <name evidence="11" type="ORF">SAMN05421668_11215</name>
</gene>
<protein>
    <submittedName>
        <fullName evidence="11">PAS domain S-box-containing protein/diguanylate cyclase (GGDEF) domain-containing protein</fullName>
    </submittedName>
</protein>
<dbReference type="InterPro" id="IPR003660">
    <property type="entry name" value="HAMP_dom"/>
</dbReference>
<dbReference type="InterPro" id="IPR035965">
    <property type="entry name" value="PAS-like_dom_sf"/>
</dbReference>
<dbReference type="InterPro" id="IPR043128">
    <property type="entry name" value="Rev_trsase/Diguanyl_cyclase"/>
</dbReference>
<feature type="domain" description="GGDEF" evidence="9">
    <location>
        <begin position="524"/>
        <end position="657"/>
    </location>
</feature>
<dbReference type="PANTHER" id="PTHR44757:SF2">
    <property type="entry name" value="BIOFILM ARCHITECTURE MAINTENANCE PROTEIN MBAA"/>
    <property type="match status" value="1"/>
</dbReference>
<dbReference type="PROSITE" id="PS50885">
    <property type="entry name" value="HAMP"/>
    <property type="match status" value="1"/>
</dbReference>
<dbReference type="SUPFAM" id="SSF158472">
    <property type="entry name" value="HAMP domain-like"/>
    <property type="match status" value="1"/>
</dbReference>
<evidence type="ECO:0000259" key="7">
    <source>
        <dbReference type="PROSITE" id="PS50883"/>
    </source>
</evidence>
<dbReference type="Gene3D" id="6.10.340.10">
    <property type="match status" value="1"/>
</dbReference>
<dbReference type="SUPFAM" id="SSF55785">
    <property type="entry name" value="PYP-like sensor domain (PAS domain)"/>
    <property type="match status" value="1"/>
</dbReference>
<evidence type="ECO:0000313" key="11">
    <source>
        <dbReference type="EMBL" id="SFS83486.1"/>
    </source>
</evidence>
<dbReference type="RefSeq" id="WP_089854352.1">
    <property type="nucleotide sequence ID" value="NZ_BJWJ01000021.1"/>
</dbReference>
<dbReference type="SMART" id="SM00091">
    <property type="entry name" value="PAS"/>
    <property type="match status" value="1"/>
</dbReference>
<comment type="subcellular location">
    <subcellularLocation>
        <location evidence="1">Cell membrane</location>
    </subcellularLocation>
</comment>
<keyword evidence="3 4" id="KW-0472">Membrane</keyword>
<dbReference type="NCBIfam" id="TIGR00254">
    <property type="entry name" value="GGDEF"/>
    <property type="match status" value="1"/>
</dbReference>
<dbReference type="Pfam" id="PF00989">
    <property type="entry name" value="PAS"/>
    <property type="match status" value="1"/>
</dbReference>
<evidence type="ECO:0000256" key="2">
    <source>
        <dbReference type="ARBA" id="ARBA00022475"/>
    </source>
</evidence>
<feature type="domain" description="EAL" evidence="7">
    <location>
        <begin position="666"/>
        <end position="916"/>
    </location>
</feature>
<accession>A0A1I6T2T4</accession>
<feature type="domain" description="PAC" evidence="6">
    <location>
        <begin position="440"/>
        <end position="492"/>
    </location>
</feature>
<dbReference type="InterPro" id="IPR029787">
    <property type="entry name" value="Nucleotide_cyclase"/>
</dbReference>
<organism evidence="11 12">
    <name type="scientific">Halolactibacillus miurensis</name>
    <dbReference type="NCBI Taxonomy" id="306541"/>
    <lineage>
        <taxon>Bacteria</taxon>
        <taxon>Bacillati</taxon>
        <taxon>Bacillota</taxon>
        <taxon>Bacilli</taxon>
        <taxon>Bacillales</taxon>
        <taxon>Bacillaceae</taxon>
        <taxon>Halolactibacillus</taxon>
    </lineage>
</organism>
<keyword evidence="4" id="KW-1133">Transmembrane helix</keyword>
<dbReference type="OrthoDB" id="9759607at2"/>
<keyword evidence="2" id="KW-1003">Cell membrane</keyword>
<dbReference type="PANTHER" id="PTHR44757">
    <property type="entry name" value="DIGUANYLATE CYCLASE DGCP"/>
    <property type="match status" value="1"/>
</dbReference>
<name>A0A1I6T2T4_9BACI</name>
<dbReference type="AlphaFoldDB" id="A0A1I6T2T4"/>
<evidence type="ECO:0000259" key="6">
    <source>
        <dbReference type="PROSITE" id="PS50113"/>
    </source>
</evidence>
<dbReference type="InterPro" id="IPR001633">
    <property type="entry name" value="EAL_dom"/>
</dbReference>
<dbReference type="CDD" id="cd01949">
    <property type="entry name" value="GGDEF"/>
    <property type="match status" value="1"/>
</dbReference>
<dbReference type="FunFam" id="3.30.70.270:FF:000001">
    <property type="entry name" value="Diguanylate cyclase domain protein"/>
    <property type="match status" value="1"/>
</dbReference>
<dbReference type="InterPro" id="IPR052155">
    <property type="entry name" value="Biofilm_reg_signaling"/>
</dbReference>
<dbReference type="InterPro" id="IPR035919">
    <property type="entry name" value="EAL_sf"/>
</dbReference>
<dbReference type="Gene3D" id="3.20.20.450">
    <property type="entry name" value="EAL domain"/>
    <property type="match status" value="1"/>
</dbReference>
<dbReference type="Gene3D" id="3.30.450.20">
    <property type="entry name" value="PAS domain"/>
    <property type="match status" value="1"/>
</dbReference>
<dbReference type="SMART" id="SM00304">
    <property type="entry name" value="HAMP"/>
    <property type="match status" value="1"/>
</dbReference>
<dbReference type="CDD" id="cd06225">
    <property type="entry name" value="HAMP"/>
    <property type="match status" value="1"/>
</dbReference>
<dbReference type="CDD" id="cd00130">
    <property type="entry name" value="PAS"/>
    <property type="match status" value="1"/>
</dbReference>
<dbReference type="InterPro" id="IPR000160">
    <property type="entry name" value="GGDEF_dom"/>
</dbReference>
<evidence type="ECO:0000259" key="9">
    <source>
        <dbReference type="PROSITE" id="PS50887"/>
    </source>
</evidence>
<reference evidence="11 12" key="1">
    <citation type="submission" date="2016-10" db="EMBL/GenBank/DDBJ databases">
        <authorList>
            <person name="de Groot N.N."/>
        </authorList>
    </citation>
    <scope>NUCLEOTIDE SEQUENCE [LARGE SCALE GENOMIC DNA]</scope>
    <source>
        <strain evidence="11 12">DSM 17074</strain>
    </source>
</reference>
<feature type="domain" description="HAMP" evidence="8">
    <location>
        <begin position="301"/>
        <end position="354"/>
    </location>
</feature>
<sequence length="916" mass="106492">MKQFNFQWRNQHVIKAILFNLAIITAFFTLFSYAAAFTMERFTVEYYDEMMYSANERFSQQFNRVLTEVDELTRYAVGQRHLESENPSERRQALKDLINNSPMIDYGFIINKDLIIQTSVFYGLVGASDYQLDSIEFVEEAYLQKTKTIEKSHLLELLIPLEDNQLHVFIDLSANNTLQDYFHSLSFSEDFYIGVYNEYDELIYSYNQLSETYQEDIDDFHENSHNHELLTNSDEAINVFHYDDLHFMMAAEPLNRNGWTLALFVPEVLADQFILNIFEILAPILVGLAFVFFIIMIYAYYRSQKPYQALIMAIDELSEGDYTHRIRYTNTNTRIGEINNKFNQMAHELEKSRLVLRKNETQLANQKDFLDRIINVSPMMIYTMNADGIYTLVNDQYAELFGYTAKEMLGRHALNVTNDIAATHYHLKLHQSILLSQERTTYEDRQVGSDGNIRWYRVTKQPIESIKDKGKEILMVATDITEIKENQAIIEHQANHDELTGIGNRKYFKTIVDEAIEQTDRDNEGFAVMFLDLDRFKYVNDTFGHDAGDKLLIDVADRIKAVINDRDYVFRFGGDEFTIVTYFTEDRQEVTNLAKKIIHTLTKPYTFDNHSFIVTASIGISLYPKHSQSLNELTKYADLSMYQAKQQGKNTFRFYTPALETEVSLYIQLETDLFQAIERQELYVVYQPIIDTATKDIRAVEALLRWQHNKLGAIAPNVFIPIAEKNGLMPQFSQFLLKEATQTLSGYNERHHQAIKLHINLTEKECRDEKTFLSIHQQFEAANVNLEHLVIEISENLSRDKCKNLKIKLSAYQKAGIQVAIDSFGDHYLSLRQLRTLPFKMIKLSQGTLHDALSDEDGLSSYKRLVTLAKELRLIIIQEGVETAEEVALIESVQLDAYQGFLMSQPLTKQQFEQDY</sequence>
<dbReference type="Gene3D" id="3.30.70.270">
    <property type="match status" value="1"/>
</dbReference>
<dbReference type="Proteomes" id="UP000321773">
    <property type="component" value="Unassembled WGS sequence"/>
</dbReference>
<evidence type="ECO:0000313" key="10">
    <source>
        <dbReference type="EMBL" id="GEM04973.1"/>
    </source>
</evidence>
<dbReference type="SUPFAM" id="SSF55073">
    <property type="entry name" value="Nucleotide cyclase"/>
    <property type="match status" value="1"/>
</dbReference>
<dbReference type="Pfam" id="PF00990">
    <property type="entry name" value="GGDEF"/>
    <property type="match status" value="1"/>
</dbReference>
<reference evidence="10 13" key="2">
    <citation type="submission" date="2019-07" db="EMBL/GenBank/DDBJ databases">
        <title>Whole genome shotgun sequence of Halolactibacillus miurensis NBRC 100873.</title>
        <authorList>
            <person name="Hosoyama A."/>
            <person name="Uohara A."/>
            <person name="Ohji S."/>
            <person name="Ichikawa N."/>
        </authorList>
    </citation>
    <scope>NUCLEOTIDE SEQUENCE [LARGE SCALE GENOMIC DNA]</scope>
    <source>
        <strain evidence="10 13">NBRC 100873</strain>
    </source>
</reference>
<dbReference type="STRING" id="306541.SAMN05421668_11215"/>
<dbReference type="SUPFAM" id="SSF141868">
    <property type="entry name" value="EAL domain-like"/>
    <property type="match status" value="1"/>
</dbReference>
<keyword evidence="13" id="KW-1185">Reference proteome</keyword>
<keyword evidence="4" id="KW-0812">Transmembrane</keyword>
<evidence type="ECO:0000256" key="4">
    <source>
        <dbReference type="SAM" id="Phobius"/>
    </source>
</evidence>
<evidence type="ECO:0000259" key="5">
    <source>
        <dbReference type="PROSITE" id="PS50112"/>
    </source>
</evidence>